<sequence length="472" mass="52384">MDLKKDSIIKLFFYYFVPALCAMLALSTYSTIDGIFVGKKIGEDGLAAIGICWPIFPLFIAFELLFGFGGAAIVSYFLGKDQSHRARLVFSSIFYFVAIVACLIGLIGFVFCDQILDLLVAKKPIGAHIKELALIYLRIIFLGTPFFILHPLSDIFVVNDKRPILATLAMVIGSLSNIILNYIFLFKLDMGIEGSALATLLAHCIGFGVLVLHFLTKKGKLYFIPRFSFAAIISSSKTGIPESVSEASAAIVMLVFNATLLAIVGDIGVKIYSIMMYCGIVFFTFLLAVTQALQPLASFNYGAGNFVRLKQILLFSLFMVLLMGGVVYGLFFYFDSYMVGLFLKDKDSKISIEIFHQTIQAMPIYYSGYIILGVNMVCAIFLQSVQRIRSSFIITICYTILFLVMILPIMSKNYGIYGAWLSYPIAQSCAFVVAVIVMCYEIKFGIFSGKIQSGKLLWQKSRPKAITANKDK</sequence>
<comment type="subcellular location">
    <subcellularLocation>
        <location evidence="1">Cell membrane</location>
        <topology evidence="1">Multi-pass membrane protein</topology>
    </subcellularLocation>
</comment>
<feature type="transmembrane region" description="Helical" evidence="10">
    <location>
        <begin position="89"/>
        <end position="112"/>
    </location>
</feature>
<reference evidence="11 12" key="1">
    <citation type="submission" date="2018-06" db="EMBL/GenBank/DDBJ databases">
        <authorList>
            <consortium name="Pathogen Informatics"/>
            <person name="Doyle S."/>
        </authorList>
    </citation>
    <scope>NUCLEOTIDE SEQUENCE [LARGE SCALE GENOMIC DNA]</scope>
    <source>
        <strain evidence="11 12">NCTC13102</strain>
    </source>
</reference>
<evidence type="ECO:0000256" key="1">
    <source>
        <dbReference type="ARBA" id="ARBA00004651"/>
    </source>
</evidence>
<dbReference type="GO" id="GO:0005886">
    <property type="term" value="C:plasma membrane"/>
    <property type="evidence" value="ECO:0007669"/>
    <property type="project" value="UniProtKB-SubCell"/>
</dbReference>
<evidence type="ECO:0000256" key="7">
    <source>
        <dbReference type="ARBA" id="ARBA00022989"/>
    </source>
</evidence>
<dbReference type="InterPro" id="IPR002528">
    <property type="entry name" value="MATE_fam"/>
</dbReference>
<evidence type="ECO:0000256" key="9">
    <source>
        <dbReference type="ARBA" id="ARBA00023251"/>
    </source>
</evidence>
<keyword evidence="4" id="KW-0813">Transport</keyword>
<feature type="transmembrane region" description="Helical" evidence="10">
    <location>
        <begin position="44"/>
        <end position="77"/>
    </location>
</feature>
<feature type="transmembrane region" description="Helical" evidence="10">
    <location>
        <begin position="417"/>
        <end position="440"/>
    </location>
</feature>
<evidence type="ECO:0000256" key="5">
    <source>
        <dbReference type="ARBA" id="ARBA00022475"/>
    </source>
</evidence>
<evidence type="ECO:0000256" key="2">
    <source>
        <dbReference type="ARBA" id="ARBA00008417"/>
    </source>
</evidence>
<keyword evidence="9" id="KW-0046">Antibiotic resistance</keyword>
<evidence type="ECO:0000313" key="12">
    <source>
        <dbReference type="Proteomes" id="UP000250166"/>
    </source>
</evidence>
<dbReference type="RefSeq" id="WP_112058396.1">
    <property type="nucleotide sequence ID" value="NZ_UAWL01000006.1"/>
</dbReference>
<keyword evidence="7 10" id="KW-1133">Transmembrane helix</keyword>
<feature type="transmembrane region" description="Helical" evidence="10">
    <location>
        <begin position="196"/>
        <end position="215"/>
    </location>
</feature>
<feature type="transmembrane region" description="Helical" evidence="10">
    <location>
        <begin position="271"/>
        <end position="293"/>
    </location>
</feature>
<dbReference type="PIRSF" id="PIRSF006603">
    <property type="entry name" value="DinF"/>
    <property type="match status" value="1"/>
</dbReference>
<feature type="transmembrane region" description="Helical" evidence="10">
    <location>
        <begin position="133"/>
        <end position="152"/>
    </location>
</feature>
<dbReference type="InterPro" id="IPR045070">
    <property type="entry name" value="MATE_MepA-like"/>
</dbReference>
<dbReference type="PANTHER" id="PTHR43823:SF3">
    <property type="entry name" value="MULTIDRUG EXPORT PROTEIN MEPA"/>
    <property type="match status" value="1"/>
</dbReference>
<protein>
    <recommendedName>
        <fullName evidence="3">Multidrug export protein MepA</fullName>
    </recommendedName>
</protein>
<feature type="transmembrane region" description="Helical" evidence="10">
    <location>
        <begin position="12"/>
        <end position="32"/>
    </location>
</feature>
<dbReference type="PANTHER" id="PTHR43823">
    <property type="entry name" value="SPORULATION PROTEIN YKVU"/>
    <property type="match status" value="1"/>
</dbReference>
<name>A0A2X3AZ03_9HELI</name>
<keyword evidence="8 10" id="KW-0472">Membrane</keyword>
<evidence type="ECO:0000256" key="10">
    <source>
        <dbReference type="SAM" id="Phobius"/>
    </source>
</evidence>
<dbReference type="GO" id="GO:0015297">
    <property type="term" value="F:antiporter activity"/>
    <property type="evidence" value="ECO:0007669"/>
    <property type="project" value="InterPro"/>
</dbReference>
<evidence type="ECO:0000313" key="11">
    <source>
        <dbReference type="EMBL" id="SQB98128.1"/>
    </source>
</evidence>
<feature type="transmembrane region" description="Helical" evidence="10">
    <location>
        <begin position="364"/>
        <end position="385"/>
    </location>
</feature>
<dbReference type="CDD" id="cd13143">
    <property type="entry name" value="MATE_MepA_like"/>
    <property type="match status" value="1"/>
</dbReference>
<keyword evidence="6 10" id="KW-0812">Transmembrane</keyword>
<dbReference type="AlphaFoldDB" id="A0A2X3AZ03"/>
<accession>A0A2X3AZ03</accession>
<feature type="transmembrane region" description="Helical" evidence="10">
    <location>
        <begin position="313"/>
        <end position="334"/>
    </location>
</feature>
<dbReference type="InterPro" id="IPR051327">
    <property type="entry name" value="MATE_MepA_subfamily"/>
</dbReference>
<dbReference type="Proteomes" id="UP000250166">
    <property type="component" value="Unassembled WGS sequence"/>
</dbReference>
<dbReference type="GO" id="GO:0046677">
    <property type="term" value="P:response to antibiotic"/>
    <property type="evidence" value="ECO:0007669"/>
    <property type="project" value="UniProtKB-KW"/>
</dbReference>
<organism evidence="11 12">
    <name type="scientific">Helicobacter fennelliae</name>
    <dbReference type="NCBI Taxonomy" id="215"/>
    <lineage>
        <taxon>Bacteria</taxon>
        <taxon>Pseudomonadati</taxon>
        <taxon>Campylobacterota</taxon>
        <taxon>Epsilonproteobacteria</taxon>
        <taxon>Campylobacterales</taxon>
        <taxon>Helicobacteraceae</taxon>
        <taxon>Helicobacter</taxon>
    </lineage>
</organism>
<feature type="transmembrane region" description="Helical" evidence="10">
    <location>
        <begin position="164"/>
        <end position="184"/>
    </location>
</feature>
<keyword evidence="5" id="KW-1003">Cell membrane</keyword>
<evidence type="ECO:0000256" key="6">
    <source>
        <dbReference type="ARBA" id="ARBA00022692"/>
    </source>
</evidence>
<dbReference type="GO" id="GO:0042910">
    <property type="term" value="F:xenobiotic transmembrane transporter activity"/>
    <property type="evidence" value="ECO:0007669"/>
    <property type="project" value="InterPro"/>
</dbReference>
<dbReference type="Pfam" id="PF01554">
    <property type="entry name" value="MatE"/>
    <property type="match status" value="2"/>
</dbReference>
<comment type="similarity">
    <text evidence="2">Belongs to the multi antimicrobial extrusion (MATE) (TC 2.A.66.1) family. MepA subfamily.</text>
</comment>
<feature type="transmembrane region" description="Helical" evidence="10">
    <location>
        <begin position="392"/>
        <end position="411"/>
    </location>
</feature>
<evidence type="ECO:0000256" key="3">
    <source>
        <dbReference type="ARBA" id="ARBA00022106"/>
    </source>
</evidence>
<evidence type="ECO:0000256" key="8">
    <source>
        <dbReference type="ARBA" id="ARBA00023136"/>
    </source>
</evidence>
<feature type="transmembrane region" description="Helical" evidence="10">
    <location>
        <begin position="247"/>
        <end position="265"/>
    </location>
</feature>
<evidence type="ECO:0000256" key="4">
    <source>
        <dbReference type="ARBA" id="ARBA00022448"/>
    </source>
</evidence>
<gene>
    <name evidence="11" type="primary">mepA_1</name>
    <name evidence="11" type="ORF">NCTC13102_00578</name>
</gene>
<dbReference type="InterPro" id="IPR048279">
    <property type="entry name" value="MdtK-like"/>
</dbReference>
<proteinExistence type="inferred from homology"/>
<dbReference type="EMBL" id="UAWL01000006">
    <property type="protein sequence ID" value="SQB98128.1"/>
    <property type="molecule type" value="Genomic_DNA"/>
</dbReference>